<sequence>MWYLIYKKVKKQKKLLLLTASFPLVSALFISCFQPYQEIQKSISKSLVPVSKNTEEKNIPSPSRNSLDSTIQENSEIITNSVLGFNGQKKNPTSPKNQFELDKNYTEEIPNASFLPENGGTGRYGLLPYWYFFRSIPKYLENKGFSSYQYNRDEYVKRLDYFYEKLREYLSRNFPGGLNDQVDIWKEMLTSEYKKSMKFMGADPVKSFPEDLGEKDKISWDNMYTDEFFPLIKPELERNRVKTDQLDENQKKLITFDFLLANERIWPTSVDEWGKFKENDWKNDARYFRDDYYYKKNYQPSNIEKTWYELGWFFLRVQRIYTGIKSARNVLENIWNFEKNLFELNDNTKTFDQQSKVKIQNSVELIVNSLSNFFLPHNHLNLRSDLVFNIDSSNNQDDQSLISDLILYYNEKVAPIIWRYNKNSSNKQATLTEKIRDKTYFNTYLKPLLPEIKDILTDPELNKTYSDEIQNAAKEGLEKAGQKAWGIWLKNYQGKYGIKFRPEEIDSEYFDESSLSVVKPEEKTEEEREKKEEIDQKGEKTEIKEKKIS</sequence>
<proteinExistence type="predicted"/>
<dbReference type="Proteomes" id="UP000013962">
    <property type="component" value="Chromosome"/>
</dbReference>
<feature type="chain" id="PRO_5047473067" description="Lipoprotein" evidence="2">
    <location>
        <begin position="27"/>
        <end position="549"/>
    </location>
</feature>
<accession>A0ABM5NP98</accession>
<name>A0ABM5NP98_MESH1</name>
<evidence type="ECO:0000313" key="4">
    <source>
        <dbReference type="Proteomes" id="UP000013962"/>
    </source>
</evidence>
<reference evidence="3 4" key="1">
    <citation type="journal article" date="2013" name="BMC Genomics">
        <title>Comparative genomic analyses of Mycoplasma hyopneumoniae pathogenic 168 strain and its high-passaged attenuated strain.</title>
        <authorList>
            <person name="Liu W."/>
            <person name="Xiao S."/>
            <person name="Li M."/>
            <person name="Guo S."/>
            <person name="Li S."/>
            <person name="Luo R."/>
            <person name="Feng Z."/>
            <person name="Li B."/>
            <person name="Zhou Z."/>
            <person name="Shao G."/>
            <person name="Chen H."/>
            <person name="Fang L."/>
        </authorList>
    </citation>
    <scope>NUCLEOTIDE SEQUENCE [LARGE SCALE GENOMIC DNA]</scope>
    <source>
        <strain evidence="3 4">168-L</strain>
    </source>
</reference>
<feature type="region of interest" description="Disordered" evidence="1">
    <location>
        <begin position="511"/>
        <end position="549"/>
    </location>
</feature>
<feature type="compositionally biased region" description="Basic and acidic residues" evidence="1">
    <location>
        <begin position="519"/>
        <end position="549"/>
    </location>
</feature>
<protein>
    <recommendedName>
        <fullName evidence="5">Lipoprotein</fullName>
    </recommendedName>
</protein>
<keyword evidence="2" id="KW-0732">Signal</keyword>
<organism evidence="3 4">
    <name type="scientific">Mesomycoplasma hyopneumoniae 168-L</name>
    <dbReference type="NCBI Taxonomy" id="1116211"/>
    <lineage>
        <taxon>Bacteria</taxon>
        <taxon>Bacillati</taxon>
        <taxon>Mycoplasmatota</taxon>
        <taxon>Mycoplasmoidales</taxon>
        <taxon>Metamycoplasmataceae</taxon>
        <taxon>Mesomycoplasma</taxon>
    </lineage>
</organism>
<gene>
    <name evidence="3" type="ORF">MHP168L_679</name>
</gene>
<feature type="signal peptide" evidence="2">
    <location>
        <begin position="1"/>
        <end position="26"/>
    </location>
</feature>
<dbReference type="PROSITE" id="PS51257">
    <property type="entry name" value="PROKAR_LIPOPROTEIN"/>
    <property type="match status" value="1"/>
</dbReference>
<dbReference type="EMBL" id="CP003131">
    <property type="protein sequence ID" value="AGM22443.1"/>
    <property type="molecule type" value="Genomic_DNA"/>
</dbReference>
<evidence type="ECO:0000313" key="3">
    <source>
        <dbReference type="EMBL" id="AGM22443.1"/>
    </source>
</evidence>
<evidence type="ECO:0008006" key="5">
    <source>
        <dbReference type="Google" id="ProtNLM"/>
    </source>
</evidence>
<evidence type="ECO:0000256" key="1">
    <source>
        <dbReference type="SAM" id="MobiDB-lite"/>
    </source>
</evidence>
<dbReference type="RefSeq" id="WP_014580034.1">
    <property type="nucleotide sequence ID" value="NC_021283.1"/>
</dbReference>
<keyword evidence="4" id="KW-1185">Reference proteome</keyword>
<evidence type="ECO:0000256" key="2">
    <source>
        <dbReference type="SAM" id="SignalP"/>
    </source>
</evidence>